<protein>
    <submittedName>
        <fullName evidence="4">Uncharacterized protein</fullName>
    </submittedName>
</protein>
<accession>A0AAJ0HA28</accession>
<dbReference type="EMBL" id="JAUIQD010000007">
    <property type="protein sequence ID" value="KAK3344530.1"/>
    <property type="molecule type" value="Genomic_DNA"/>
</dbReference>
<keyword evidence="1" id="KW-0175">Coiled coil</keyword>
<evidence type="ECO:0000313" key="4">
    <source>
        <dbReference type="EMBL" id="KAK3344530.1"/>
    </source>
</evidence>
<evidence type="ECO:0000256" key="3">
    <source>
        <dbReference type="SAM" id="Phobius"/>
    </source>
</evidence>
<feature type="coiled-coil region" evidence="1">
    <location>
        <begin position="259"/>
        <end position="286"/>
    </location>
</feature>
<keyword evidence="3" id="KW-0472">Membrane</keyword>
<evidence type="ECO:0000256" key="1">
    <source>
        <dbReference type="SAM" id="Coils"/>
    </source>
</evidence>
<feature type="transmembrane region" description="Helical" evidence="3">
    <location>
        <begin position="130"/>
        <end position="148"/>
    </location>
</feature>
<comment type="caution">
    <text evidence="4">The sequence shown here is derived from an EMBL/GenBank/DDBJ whole genome shotgun (WGS) entry which is preliminary data.</text>
</comment>
<keyword evidence="3" id="KW-1133">Transmembrane helix</keyword>
<keyword evidence="5" id="KW-1185">Reference proteome</keyword>
<reference evidence="4" key="2">
    <citation type="submission" date="2023-06" db="EMBL/GenBank/DDBJ databases">
        <authorList>
            <consortium name="Lawrence Berkeley National Laboratory"/>
            <person name="Haridas S."/>
            <person name="Hensen N."/>
            <person name="Bonometti L."/>
            <person name="Westerberg I."/>
            <person name="Brannstrom I.O."/>
            <person name="Guillou S."/>
            <person name="Cros-Aarteil S."/>
            <person name="Calhoun S."/>
            <person name="Kuo A."/>
            <person name="Mondo S."/>
            <person name="Pangilinan J."/>
            <person name="Riley R."/>
            <person name="Labutti K."/>
            <person name="Andreopoulos B."/>
            <person name="Lipzen A."/>
            <person name="Chen C."/>
            <person name="Yanf M."/>
            <person name="Daum C."/>
            <person name="Ng V."/>
            <person name="Clum A."/>
            <person name="Steindorff A."/>
            <person name="Ohm R."/>
            <person name="Martin F."/>
            <person name="Silar P."/>
            <person name="Natvig D."/>
            <person name="Lalanne C."/>
            <person name="Gautier V."/>
            <person name="Ament-Velasquez S.L."/>
            <person name="Kruys A."/>
            <person name="Hutchinson M.I."/>
            <person name="Powell A.J."/>
            <person name="Barry K."/>
            <person name="Miller A.N."/>
            <person name="Grigoriev I.V."/>
            <person name="Debuchy R."/>
            <person name="Gladieux P."/>
            <person name="Thoren M.H."/>
            <person name="Johannesson H."/>
        </authorList>
    </citation>
    <scope>NUCLEOTIDE SEQUENCE</scope>
    <source>
        <strain evidence="4">CBS 955.72</strain>
    </source>
</reference>
<sequence>MSTRQTRWQLRPRKRPDEPREPPSGAALPLPPHPRSNFTISRFTLVAPSGDSQVVNVCIHDDACPSLWENGPITLHVAVGAAPGTSDAFIGPLPCGVTPRVLFNAGELALADWGQTAPSPVTGPCPSRKAWVPLVLILLTAVFLWAVLPSFSLSPPPSLLSPSESAINNGIGSNTTEFTSPAPDLPPTLQTFEALPIIPNYINLLFSSLNFTYVLGSTDELFNHEVHFDDIWAPREVGISFCEDFQDTLRGAAARPEYSQRAEDVYAQLRDACEDVEDIAREASRLCIYLHHDATYVWPMRILYGLYYMQDFVVAAVNNMRWVFIPDHEATYEDGAAELLGEVNFFEATAANTTAVKLLSEIKLKYLPPMRFLPSNGTDSQDAATQIKAAQDHINLFVARLEGLLFTDWASRAGLPPHEGDPCGEPSLYHSTRYRLLDWWDTRGYFMQPWTWYVSDPGRRMAWDRRWRAAGSCHALRTATLPALRRLHDALTVPLAAFEGEVSPRAQEMQSLVEELLAGQGWEELVVLSDDQAQLLRRRRYLPIDESTLPVLSDSVSRLEKASEKCFALQTRIKQLRQERQDRHNRAWQEILDEMEAGRELDMWW</sequence>
<evidence type="ECO:0000256" key="2">
    <source>
        <dbReference type="SAM" id="MobiDB-lite"/>
    </source>
</evidence>
<reference evidence="4" key="1">
    <citation type="journal article" date="2023" name="Mol. Phylogenet. Evol.">
        <title>Genome-scale phylogeny and comparative genomics of the fungal order Sordariales.</title>
        <authorList>
            <person name="Hensen N."/>
            <person name="Bonometti L."/>
            <person name="Westerberg I."/>
            <person name="Brannstrom I.O."/>
            <person name="Guillou S."/>
            <person name="Cros-Aarteil S."/>
            <person name="Calhoun S."/>
            <person name="Haridas S."/>
            <person name="Kuo A."/>
            <person name="Mondo S."/>
            <person name="Pangilinan J."/>
            <person name="Riley R."/>
            <person name="LaButti K."/>
            <person name="Andreopoulos B."/>
            <person name="Lipzen A."/>
            <person name="Chen C."/>
            <person name="Yan M."/>
            <person name="Daum C."/>
            <person name="Ng V."/>
            <person name="Clum A."/>
            <person name="Steindorff A."/>
            <person name="Ohm R.A."/>
            <person name="Martin F."/>
            <person name="Silar P."/>
            <person name="Natvig D.O."/>
            <person name="Lalanne C."/>
            <person name="Gautier V."/>
            <person name="Ament-Velasquez S.L."/>
            <person name="Kruys A."/>
            <person name="Hutchinson M.I."/>
            <person name="Powell A.J."/>
            <person name="Barry K."/>
            <person name="Miller A.N."/>
            <person name="Grigoriev I.V."/>
            <person name="Debuchy R."/>
            <person name="Gladieux P."/>
            <person name="Hiltunen Thoren M."/>
            <person name="Johannesson H."/>
        </authorList>
    </citation>
    <scope>NUCLEOTIDE SEQUENCE</scope>
    <source>
        <strain evidence="4">CBS 955.72</strain>
    </source>
</reference>
<proteinExistence type="predicted"/>
<name>A0AAJ0HA28_9PEZI</name>
<keyword evidence="3" id="KW-0812">Transmembrane</keyword>
<feature type="region of interest" description="Disordered" evidence="2">
    <location>
        <begin position="1"/>
        <end position="34"/>
    </location>
</feature>
<dbReference type="AlphaFoldDB" id="A0AAJ0HA28"/>
<gene>
    <name evidence="4" type="ORF">B0T25DRAFT_616279</name>
</gene>
<organism evidence="4 5">
    <name type="scientific">Lasiosphaeria hispida</name>
    <dbReference type="NCBI Taxonomy" id="260671"/>
    <lineage>
        <taxon>Eukaryota</taxon>
        <taxon>Fungi</taxon>
        <taxon>Dikarya</taxon>
        <taxon>Ascomycota</taxon>
        <taxon>Pezizomycotina</taxon>
        <taxon>Sordariomycetes</taxon>
        <taxon>Sordariomycetidae</taxon>
        <taxon>Sordariales</taxon>
        <taxon>Lasiosphaeriaceae</taxon>
        <taxon>Lasiosphaeria</taxon>
    </lineage>
</organism>
<evidence type="ECO:0000313" key="5">
    <source>
        <dbReference type="Proteomes" id="UP001275084"/>
    </source>
</evidence>
<dbReference type="Proteomes" id="UP001275084">
    <property type="component" value="Unassembled WGS sequence"/>
</dbReference>